<dbReference type="PANTHER" id="PTHR44103">
    <property type="entry name" value="PROPROTEIN CONVERTASE P"/>
    <property type="match status" value="1"/>
</dbReference>
<dbReference type="InterPro" id="IPR000601">
    <property type="entry name" value="PKD_dom"/>
</dbReference>
<dbReference type="Gene3D" id="2.60.40.10">
    <property type="entry name" value="Immunoglobulins"/>
    <property type="match status" value="2"/>
</dbReference>
<feature type="domain" description="PKD" evidence="3">
    <location>
        <begin position="1300"/>
        <end position="1336"/>
    </location>
</feature>
<dbReference type="InterPro" id="IPR026444">
    <property type="entry name" value="Secre_tail"/>
</dbReference>
<accession>A0A6P0UF20</accession>
<proteinExistence type="predicted"/>
<evidence type="ECO:0000313" key="5">
    <source>
        <dbReference type="Proteomes" id="UP000468581"/>
    </source>
</evidence>
<dbReference type="Pfam" id="PF13517">
    <property type="entry name" value="FG-GAP_3"/>
    <property type="match status" value="3"/>
</dbReference>
<dbReference type="NCBIfam" id="TIGR04183">
    <property type="entry name" value="Por_Secre_tail"/>
    <property type="match status" value="1"/>
</dbReference>
<feature type="signal peptide" evidence="2">
    <location>
        <begin position="1"/>
        <end position="22"/>
    </location>
</feature>
<dbReference type="Pfam" id="PF18962">
    <property type="entry name" value="Por_Secre_tail"/>
    <property type="match status" value="1"/>
</dbReference>
<evidence type="ECO:0000256" key="1">
    <source>
        <dbReference type="ARBA" id="ARBA00022729"/>
    </source>
</evidence>
<dbReference type="NCBIfam" id="TIGR02167">
    <property type="entry name" value="Liste_lipo_26"/>
    <property type="match status" value="2"/>
</dbReference>
<keyword evidence="1 2" id="KW-0732">Signal</keyword>
<name>A0A6P0UF20_9FLAO</name>
<dbReference type="Pfam" id="PF03382">
    <property type="entry name" value="DUF285"/>
    <property type="match status" value="1"/>
</dbReference>
<sequence length="1723" mass="190370">MKKILHSLIYLTILLSAFTGFSQDCTSASTIRAADIDGDGDMDVLSTSVNDSMIIWHENLGYMRFKSHAISASGQLCPQQTHLVDLDNDGDLDVVSAFSDRLAWYENLGRGNFGNPETNRKEIKTGTNNIASVYAADLDNDGHTDIISAFNTENKIVWYKKKWMDFFGIRFLIWEEQTITTEANGVSSVYATDLDNDNDIDILSTLPDDNTLSWYENDGNGNFSGHHIINGQVDGASSIYATDIDGDGDLDVLAASAGDDAVNWFENKTRRTLLGQREYSWTKHQITTGADKALSVHAADMDGDGDMDVLSASYNDDKIAWYENDGRGNFGEQKNISTNTDGAVSVYAADLDGDKDIDVLSAATRSTRYQDYPGDDGKLIAWHINNKISKPDLKVLSGKVEKTGPLLISSGFPLKDKLSVQTANTGRSSALEYQVGAIVKYSDGTQWQFSEDVDLPPDGQQPGESHTHTFKTIPADFSSIESNDYEVTFYVSHPEDDNHQYDTIPPVSLSFNDINIYNGKLPFRGRVKATPEATFNGKIANVPGMQSATFLTGSENGSIHLYDYAYDIQDRSTLMMARSEGGTADLLFTLDLSAYDAQKDRLKLEVNLNARFADNSPNNKIFIRGNADLPWLTLYDWGSATGNSNLQRLKITTISRILREGGQQYGKTFQLRFGLEQSGSNISSLLLGNVLIDYMPDVAIISGIVPEISPFLGESESLSVEIENKGRHPVSNIPLFAQINYVNGPPKEGEAIPVFPEIQDTISVELAPGQRVVHEFKEKVNFNRPGNYELSFYTTLFDDVNPEDDLVGPISCGKIDVYTEGLPFREDFEQAVDNIDISGKNIAVIPGLQAATFLTNGSGGQLELTGSPGSEFETRQIRMRTNDPEESTNLVFTMDLSAYDVNGDQLELELRAHAGSLEDRIDIRGNADLSWLSLYSWGDNESTDTIENLKFTNISQVLKEGGQQYGGTFQLRFHHRGPGSLRLDDIVIRDLISNTAPELADSIPDQQLTRGFNIHTIDISSVFADKEEHQLELNAIASNENIVSLSIENDILSLTERGAGLTTITITASDGHGGTVSDTFKVEVMANRAPVVVRPIQDRQLISGFGVYRIDLTEVFSDEDGHRLTLTSVSDDPKVILSDIERNTLILTEQGRGNTTITVTADDGYEGSTNHVFNVQVAENNPPVVENRIEDRLMRSGFGTLRINLEGIFSDADGHDLNLTAASADPEIVSVSLSGNELVLTEMGTGDTDITISADDGHGGTANIEFNVRVLANAFVSTWRITEAGQQIRLPLVSSGVYDFTVDWGDGSSGRLTDFQQTDQKTHTYSEAGTYTISISGEINGWSFGFPDGESRSEIIEINSWGPLRLGSRTSMHFNGCNNLRITAPDLLNTSEVTSFRKSFQACSSLTIVPRMEEWDMSSVTDMNGMFGDATNFNQNIRNWDVSNVRSMRSMFHQALNFNGNIENWNVSNVTDMAYMFNRASAFNRDIGNWNVSSVDNMKSMFSEASVFDQNIGNWNVSRVTDMRAMFYNAFAFNRDIGNWDVSNVMDMRSMFEGVTLSTPNYEALIRGWEAQNVQNNIIFNGGSSRYTAGGDAETARTRLINDHNWTISDGGALSVTATVGMTNNEGLTIRNTETIESGDIEREVIFYPNPAEEILTLRSPRFSGTKIDFQLFDITGRISTLFPFKINENTYRLDLSGRQSGIYFLGIHIPDIPVILKKIVIK</sequence>
<reference evidence="4 5" key="1">
    <citation type="submission" date="2020-01" db="EMBL/GenBank/DDBJ databases">
        <title>Leptobacterium flavescens.</title>
        <authorList>
            <person name="Wang G."/>
        </authorList>
    </citation>
    <scope>NUCLEOTIDE SEQUENCE [LARGE SCALE GENOMIC DNA]</scope>
    <source>
        <strain evidence="4 5">KCTC 22160</strain>
    </source>
</reference>
<dbReference type="InterPro" id="IPR011889">
    <property type="entry name" value="Liste_lipo_26"/>
</dbReference>
<dbReference type="InterPro" id="IPR013517">
    <property type="entry name" value="FG-GAP"/>
</dbReference>
<dbReference type="SUPFAM" id="SSF49299">
    <property type="entry name" value="PKD domain"/>
    <property type="match status" value="1"/>
</dbReference>
<evidence type="ECO:0000256" key="2">
    <source>
        <dbReference type="SAM" id="SignalP"/>
    </source>
</evidence>
<dbReference type="SUPFAM" id="SSF69318">
    <property type="entry name" value="Integrin alpha N-terminal domain"/>
    <property type="match status" value="1"/>
</dbReference>
<dbReference type="InterPro" id="IPR028994">
    <property type="entry name" value="Integrin_alpha_N"/>
</dbReference>
<organism evidence="4 5">
    <name type="scientific">Leptobacterium flavescens</name>
    <dbReference type="NCBI Taxonomy" id="472055"/>
    <lineage>
        <taxon>Bacteria</taxon>
        <taxon>Pseudomonadati</taxon>
        <taxon>Bacteroidota</taxon>
        <taxon>Flavobacteriia</taxon>
        <taxon>Flavobacteriales</taxon>
        <taxon>Flavobacteriaceae</taxon>
        <taxon>Leptobacterium</taxon>
    </lineage>
</organism>
<evidence type="ECO:0000259" key="3">
    <source>
        <dbReference type="PROSITE" id="PS50093"/>
    </source>
</evidence>
<comment type="caution">
    <text evidence="4">The sequence shown here is derived from an EMBL/GenBank/DDBJ whole genome shotgun (WGS) entry which is preliminary data.</text>
</comment>
<dbReference type="InterPro" id="IPR035986">
    <property type="entry name" value="PKD_dom_sf"/>
</dbReference>
<dbReference type="EMBL" id="JAABOO010000001">
    <property type="protein sequence ID" value="NER11864.1"/>
    <property type="molecule type" value="Genomic_DNA"/>
</dbReference>
<evidence type="ECO:0000313" key="4">
    <source>
        <dbReference type="EMBL" id="NER11864.1"/>
    </source>
</evidence>
<dbReference type="RefSeq" id="WP_163604899.1">
    <property type="nucleotide sequence ID" value="NZ_JAABOO010000001.1"/>
</dbReference>
<dbReference type="PANTHER" id="PTHR44103:SF1">
    <property type="entry name" value="PROPROTEIN CONVERTASE P"/>
    <property type="match status" value="1"/>
</dbReference>
<feature type="chain" id="PRO_5026911984" evidence="2">
    <location>
        <begin position="23"/>
        <end position="1723"/>
    </location>
</feature>
<dbReference type="InterPro" id="IPR005046">
    <property type="entry name" value="DUF285"/>
</dbReference>
<dbReference type="Gene3D" id="2.60.40.1080">
    <property type="match status" value="1"/>
</dbReference>
<dbReference type="PROSITE" id="PS50093">
    <property type="entry name" value="PKD"/>
    <property type="match status" value="1"/>
</dbReference>
<keyword evidence="5" id="KW-1185">Reference proteome</keyword>
<gene>
    <name evidence="4" type="ORF">GWK08_00275</name>
</gene>
<protein>
    <submittedName>
        <fullName evidence="4">BspA family leucine-rich repeat surface protein</fullName>
    </submittedName>
</protein>
<dbReference type="InterPro" id="IPR013783">
    <property type="entry name" value="Ig-like_fold"/>
</dbReference>
<dbReference type="Proteomes" id="UP000468581">
    <property type="component" value="Unassembled WGS sequence"/>
</dbReference>